<accession>A0A1F5JGB3</accession>
<feature type="transmembrane region" description="Helical" evidence="1">
    <location>
        <begin position="15"/>
        <end position="36"/>
    </location>
</feature>
<dbReference type="EMBL" id="MFCP01000035">
    <property type="protein sequence ID" value="OGE27588.1"/>
    <property type="molecule type" value="Genomic_DNA"/>
</dbReference>
<keyword evidence="1" id="KW-0812">Transmembrane</keyword>
<dbReference type="GO" id="GO:0015628">
    <property type="term" value="P:protein secretion by the type II secretion system"/>
    <property type="evidence" value="ECO:0007669"/>
    <property type="project" value="TreeGrafter"/>
</dbReference>
<dbReference type="AlphaFoldDB" id="A0A1F5JGB3"/>
<protein>
    <recommendedName>
        <fullName evidence="2">Soluble ligand binding domain-containing protein</fullName>
    </recommendedName>
</protein>
<gene>
    <name evidence="3" type="ORF">A2867_03710</name>
</gene>
<keyword evidence="1" id="KW-1133">Transmembrane helix</keyword>
<reference evidence="3 4" key="1">
    <citation type="journal article" date="2016" name="Nat. Commun.">
        <title>Thousands of microbial genomes shed light on interconnected biogeochemical processes in an aquifer system.</title>
        <authorList>
            <person name="Anantharaman K."/>
            <person name="Brown C.T."/>
            <person name="Hug L.A."/>
            <person name="Sharon I."/>
            <person name="Castelle C.J."/>
            <person name="Probst A.J."/>
            <person name="Thomas B.C."/>
            <person name="Singh A."/>
            <person name="Wilkins M.J."/>
            <person name="Karaoz U."/>
            <person name="Brodie E.L."/>
            <person name="Williams K.H."/>
            <person name="Hubbard S.S."/>
            <person name="Banfield J.F."/>
        </authorList>
    </citation>
    <scope>NUCLEOTIDE SEQUENCE [LARGE SCALE GENOMIC DNA]</scope>
</reference>
<dbReference type="InterPro" id="IPR019554">
    <property type="entry name" value="Soluble_ligand-bd"/>
</dbReference>
<comment type="caution">
    <text evidence="3">The sequence shown here is derived from an EMBL/GenBank/DDBJ whole genome shotgun (WGS) entry which is preliminary data.</text>
</comment>
<evidence type="ECO:0000313" key="4">
    <source>
        <dbReference type="Proteomes" id="UP000177555"/>
    </source>
</evidence>
<dbReference type="Proteomes" id="UP000177555">
    <property type="component" value="Unassembled WGS sequence"/>
</dbReference>
<feature type="domain" description="Soluble ligand binding" evidence="2">
    <location>
        <begin position="65"/>
        <end position="101"/>
    </location>
</feature>
<dbReference type="Pfam" id="PF12836">
    <property type="entry name" value="HHH_3"/>
    <property type="match status" value="1"/>
</dbReference>
<sequence>MDNSGWREKIDRFKLPIGMSLVGIVLIVGGMFASGLSKSKPKDLPVGRQDFPKESLIDSQKTISVDVSGAVNAPGVYRLKDGARIEDAVGAAGGFAEIANKEYISKYLNMAQKLLDGSKVYVPVVGENSVPSGGGMVAGASINAKVNINTATQAELEALSGVGPVTASKIISDRPYQTTEDLLNKKVIGKSVFEKIKEQLLVY</sequence>
<dbReference type="SUPFAM" id="SSF81585">
    <property type="entry name" value="PsbU/PolX domain-like"/>
    <property type="match status" value="1"/>
</dbReference>
<dbReference type="InterPro" id="IPR051675">
    <property type="entry name" value="Endo/Exo/Phosphatase_dom_1"/>
</dbReference>
<dbReference type="Gene3D" id="1.10.150.320">
    <property type="entry name" value="Photosystem II 12 kDa extrinsic protein"/>
    <property type="match status" value="1"/>
</dbReference>
<dbReference type="GO" id="GO:0015627">
    <property type="term" value="C:type II protein secretion system complex"/>
    <property type="evidence" value="ECO:0007669"/>
    <property type="project" value="TreeGrafter"/>
</dbReference>
<evidence type="ECO:0000256" key="1">
    <source>
        <dbReference type="SAM" id="Phobius"/>
    </source>
</evidence>
<dbReference type="Gene3D" id="3.10.560.10">
    <property type="entry name" value="Outer membrane lipoprotein wza domain like"/>
    <property type="match status" value="1"/>
</dbReference>
<dbReference type="PANTHER" id="PTHR21180">
    <property type="entry name" value="ENDONUCLEASE/EXONUCLEASE/PHOSPHATASE FAMILY DOMAIN-CONTAINING PROTEIN 1"/>
    <property type="match status" value="1"/>
</dbReference>
<proteinExistence type="predicted"/>
<dbReference type="Pfam" id="PF10531">
    <property type="entry name" value="SLBB"/>
    <property type="match status" value="1"/>
</dbReference>
<organism evidence="3 4">
    <name type="scientific">Candidatus Daviesbacteria bacterium RIFCSPHIGHO2_01_FULL_40_11</name>
    <dbReference type="NCBI Taxonomy" id="1797762"/>
    <lineage>
        <taxon>Bacteria</taxon>
        <taxon>Candidatus Daviesiibacteriota</taxon>
    </lineage>
</organism>
<dbReference type="PANTHER" id="PTHR21180:SF32">
    <property type="entry name" value="ENDONUCLEASE_EXONUCLEASE_PHOSPHATASE FAMILY DOMAIN-CONTAINING PROTEIN 1"/>
    <property type="match status" value="1"/>
</dbReference>
<evidence type="ECO:0000313" key="3">
    <source>
        <dbReference type="EMBL" id="OGE27588.1"/>
    </source>
</evidence>
<keyword evidence="1" id="KW-0472">Membrane</keyword>
<name>A0A1F5JGB3_9BACT</name>
<evidence type="ECO:0000259" key="2">
    <source>
        <dbReference type="Pfam" id="PF10531"/>
    </source>
</evidence>